<evidence type="ECO:0000313" key="7">
    <source>
        <dbReference type="WBParaSite" id="SSLN_0002064201-mRNA-1"/>
    </source>
</evidence>
<reference evidence="4" key="1">
    <citation type="submission" date="2016-01" db="EMBL/GenBank/DDBJ databases">
        <title>Reference transcriptome for the parasite Schistocephalus solidus: insights into the molecular evolution of parasitism.</title>
        <authorList>
            <person name="Hebert F.O."/>
            <person name="Grambauer S."/>
            <person name="Barber I."/>
            <person name="Landry C.R."/>
            <person name="Aubin-Horth N."/>
        </authorList>
    </citation>
    <scope>NUCLEOTIDE SEQUENCE</scope>
</reference>
<organism evidence="4">
    <name type="scientific">Schistocephalus solidus</name>
    <name type="common">Tapeworm</name>
    <dbReference type="NCBI Taxonomy" id="70667"/>
    <lineage>
        <taxon>Eukaryota</taxon>
        <taxon>Metazoa</taxon>
        <taxon>Spiralia</taxon>
        <taxon>Lophotrochozoa</taxon>
        <taxon>Platyhelminthes</taxon>
        <taxon>Cestoda</taxon>
        <taxon>Eucestoda</taxon>
        <taxon>Diphyllobothriidea</taxon>
        <taxon>Diphyllobothriidae</taxon>
        <taxon>Schistocephalus</taxon>
    </lineage>
</organism>
<evidence type="ECO:0000313" key="6">
    <source>
        <dbReference type="Proteomes" id="UP000275846"/>
    </source>
</evidence>
<evidence type="ECO:0000256" key="2">
    <source>
        <dbReference type="SAM" id="SignalP"/>
    </source>
</evidence>
<dbReference type="SUPFAM" id="SSF56436">
    <property type="entry name" value="C-type lectin-like"/>
    <property type="match status" value="1"/>
</dbReference>
<name>A0A0V0J2P0_SCHSO</name>
<evidence type="ECO:0000313" key="4">
    <source>
        <dbReference type="EMBL" id="JAP59767.1"/>
    </source>
</evidence>
<dbReference type="EMBL" id="GEEE01003458">
    <property type="protein sequence ID" value="JAP59767.1"/>
    <property type="molecule type" value="Transcribed_RNA"/>
</dbReference>
<feature type="compositionally biased region" description="Low complexity" evidence="1">
    <location>
        <begin position="238"/>
        <end position="263"/>
    </location>
</feature>
<dbReference type="CDD" id="cd00037">
    <property type="entry name" value="CLECT"/>
    <property type="match status" value="1"/>
</dbReference>
<dbReference type="Gene3D" id="3.10.100.10">
    <property type="entry name" value="Mannose-Binding Protein A, subunit A"/>
    <property type="match status" value="1"/>
</dbReference>
<keyword evidence="2" id="KW-0732">Signal</keyword>
<dbReference type="EMBL" id="UYSU01050358">
    <property type="protein sequence ID" value="VDM06288.1"/>
    <property type="molecule type" value="Genomic_DNA"/>
</dbReference>
<dbReference type="PROSITE" id="PS50041">
    <property type="entry name" value="C_TYPE_LECTIN_2"/>
    <property type="match status" value="1"/>
</dbReference>
<evidence type="ECO:0000313" key="5">
    <source>
        <dbReference type="EMBL" id="VDM06288.1"/>
    </source>
</evidence>
<feature type="chain" id="PRO_5008861370" evidence="2">
    <location>
        <begin position="18"/>
        <end position="263"/>
    </location>
</feature>
<dbReference type="Proteomes" id="UP000275846">
    <property type="component" value="Unassembled WGS sequence"/>
</dbReference>
<accession>A0A0V0J2P0</accession>
<feature type="signal peptide" evidence="2">
    <location>
        <begin position="1"/>
        <end position="17"/>
    </location>
</feature>
<feature type="region of interest" description="Disordered" evidence="1">
    <location>
        <begin position="220"/>
        <end position="263"/>
    </location>
</feature>
<gene>
    <name evidence="5" type="ORF">SSLN_LOCUS19902</name>
    <name evidence="4" type="ORF">TR134999</name>
</gene>
<feature type="domain" description="C-type lectin" evidence="3">
    <location>
        <begin position="105"/>
        <end position="207"/>
    </location>
</feature>
<proteinExistence type="predicted"/>
<dbReference type="WBParaSite" id="SSLN_0002064201-mRNA-1">
    <property type="protein sequence ID" value="SSLN_0002064201-mRNA-1"/>
    <property type="gene ID" value="SSLN_0002064201"/>
</dbReference>
<feature type="compositionally biased region" description="Low complexity" evidence="1">
    <location>
        <begin position="220"/>
        <end position="229"/>
    </location>
</feature>
<reference evidence="5 6" key="3">
    <citation type="submission" date="2018-11" db="EMBL/GenBank/DDBJ databases">
        <authorList>
            <consortium name="Pathogen Informatics"/>
        </authorList>
    </citation>
    <scope>NUCLEOTIDE SEQUENCE [LARGE SCALE GENOMIC DNA]</scope>
    <source>
        <strain evidence="5 6">NST_G2</strain>
    </source>
</reference>
<keyword evidence="6" id="KW-1185">Reference proteome</keyword>
<evidence type="ECO:0000256" key="1">
    <source>
        <dbReference type="SAM" id="MobiDB-lite"/>
    </source>
</evidence>
<dbReference type="InterPro" id="IPR016187">
    <property type="entry name" value="CTDL_fold"/>
</dbReference>
<dbReference type="InterPro" id="IPR001304">
    <property type="entry name" value="C-type_lectin-like"/>
</dbReference>
<dbReference type="OrthoDB" id="6254640at2759"/>
<dbReference type="InterPro" id="IPR016186">
    <property type="entry name" value="C-type_lectin-like/link_sf"/>
</dbReference>
<reference evidence="7" key="2">
    <citation type="submission" date="2016-06" db="UniProtKB">
        <authorList>
            <consortium name="WormBaseParasite"/>
        </authorList>
    </citation>
    <scope>IDENTIFICATION</scope>
</reference>
<protein>
    <submittedName>
        <fullName evidence="4 7">Lectin C-type domain</fullName>
    </submittedName>
</protein>
<evidence type="ECO:0000259" key="3">
    <source>
        <dbReference type="PROSITE" id="PS50041"/>
    </source>
</evidence>
<dbReference type="AlphaFoldDB" id="A0A0V0J2P0"/>
<sequence length="263" mass="28362">MLRCVALILSLALVGFALQLTEKKINDAITLTLVHGGEDAMMSHTDALAFCRTLEEQKTKQATASPAPSTPIIIQSVAGTSAPLSTEATTLAPAVSGEPGQTVFNDLLSLHDPGMVAELMQWILNLERRQFWIGGMVKKVVRPFEHHKDHIIHLWTDRTPTNFRFLHFPNEDLRALKEGEVKCLSVDYASGKWGVHDCDDKMYFVCETIILTPQSTSLTGTGSLASTTTQVSGRTTPTTGASTMQGGSTTGSSTTPTPMSTSA</sequence>